<dbReference type="AlphaFoldDB" id="A0A485JEQ3"/>
<accession>A0A485JEQ3</accession>
<dbReference type="PANTHER" id="PTHR42783:SF1">
    <property type="entry name" value="OXIDOREDUCTASE AEGA-RELATED"/>
    <property type="match status" value="1"/>
</dbReference>
<keyword evidence="2" id="KW-0560">Oxidoreductase</keyword>
<reference evidence="2 3" key="1">
    <citation type="submission" date="2019-03" db="EMBL/GenBank/DDBJ databases">
        <authorList>
            <consortium name="Pathogen Informatics"/>
        </authorList>
    </citation>
    <scope>NUCLEOTIDE SEQUENCE [LARGE SCALE GENOMIC DNA]</scope>
    <source>
        <strain evidence="2 3">NCTC10974</strain>
    </source>
</reference>
<dbReference type="EMBL" id="CAADJZ010000001">
    <property type="protein sequence ID" value="VFT68168.1"/>
    <property type="molecule type" value="Genomic_DNA"/>
</dbReference>
<sequence length="94" mass="10533">MALELNEQGHVCGIRFLRTRLGEPDAQGRRRPVPVEGSEFVMPADAVIMAFGFNPHGMPWLESHGVTVDKWAASSRCGKPVPLPDHESENLRRW</sequence>
<dbReference type="EC" id="1.4.1.13" evidence="2"/>
<gene>
    <name evidence="2" type="primary">aegA_2</name>
    <name evidence="2" type="ORF">NCTC10974_01649</name>
</gene>
<feature type="region of interest" description="Disordered" evidence="1">
    <location>
        <begin position="75"/>
        <end position="94"/>
    </location>
</feature>
<organism evidence="2 3">
    <name type="scientific">Escherichia coli</name>
    <dbReference type="NCBI Taxonomy" id="562"/>
    <lineage>
        <taxon>Bacteria</taxon>
        <taxon>Pseudomonadati</taxon>
        <taxon>Pseudomonadota</taxon>
        <taxon>Gammaproteobacteria</taxon>
        <taxon>Enterobacterales</taxon>
        <taxon>Enterobacteriaceae</taxon>
        <taxon>Escherichia</taxon>
    </lineage>
</organism>
<dbReference type="PANTHER" id="PTHR42783">
    <property type="entry name" value="GLUTAMATE SYNTHASE [NADPH] SMALL CHAIN"/>
    <property type="match status" value="1"/>
</dbReference>
<dbReference type="GO" id="GO:0004355">
    <property type="term" value="F:glutamate synthase (NADPH) activity"/>
    <property type="evidence" value="ECO:0007669"/>
    <property type="project" value="UniProtKB-EC"/>
</dbReference>
<dbReference type="SUPFAM" id="SSF51905">
    <property type="entry name" value="FAD/NAD(P)-binding domain"/>
    <property type="match status" value="1"/>
</dbReference>
<proteinExistence type="predicted"/>
<evidence type="ECO:0000313" key="3">
    <source>
        <dbReference type="Proteomes" id="UP000358010"/>
    </source>
</evidence>
<dbReference type="Gene3D" id="3.50.50.60">
    <property type="entry name" value="FAD/NAD(P)-binding domain"/>
    <property type="match status" value="1"/>
</dbReference>
<name>A0A485JEQ3_ECOLX</name>
<dbReference type="InterPro" id="IPR036188">
    <property type="entry name" value="FAD/NAD-bd_sf"/>
</dbReference>
<evidence type="ECO:0000313" key="2">
    <source>
        <dbReference type="EMBL" id="VFT68168.1"/>
    </source>
</evidence>
<evidence type="ECO:0000256" key="1">
    <source>
        <dbReference type="SAM" id="MobiDB-lite"/>
    </source>
</evidence>
<protein>
    <submittedName>
        <fullName evidence="2">Oxidoreductase</fullName>
        <ecNumber evidence="2">1.4.1.13</ecNumber>
    </submittedName>
</protein>
<dbReference type="Proteomes" id="UP000358010">
    <property type="component" value="Unassembled WGS sequence"/>
</dbReference>
<feature type="compositionally biased region" description="Basic and acidic residues" evidence="1">
    <location>
        <begin position="84"/>
        <end position="94"/>
    </location>
</feature>